<dbReference type="AlphaFoldDB" id="A0AAW0FY26"/>
<name>A0AAW0FY26_9APHY</name>
<evidence type="ECO:0000313" key="2">
    <source>
        <dbReference type="Proteomes" id="UP001385951"/>
    </source>
</evidence>
<protein>
    <submittedName>
        <fullName evidence="1">Uncharacterized protein</fullName>
    </submittedName>
</protein>
<evidence type="ECO:0000313" key="1">
    <source>
        <dbReference type="EMBL" id="KAK7684212.1"/>
    </source>
</evidence>
<organism evidence="1 2">
    <name type="scientific">Cerrena zonata</name>
    <dbReference type="NCBI Taxonomy" id="2478898"/>
    <lineage>
        <taxon>Eukaryota</taxon>
        <taxon>Fungi</taxon>
        <taxon>Dikarya</taxon>
        <taxon>Basidiomycota</taxon>
        <taxon>Agaricomycotina</taxon>
        <taxon>Agaricomycetes</taxon>
        <taxon>Polyporales</taxon>
        <taxon>Cerrenaceae</taxon>
        <taxon>Cerrena</taxon>
    </lineage>
</organism>
<comment type="caution">
    <text evidence="1">The sequence shown here is derived from an EMBL/GenBank/DDBJ whole genome shotgun (WGS) entry which is preliminary data.</text>
</comment>
<keyword evidence="2" id="KW-1185">Reference proteome</keyword>
<proteinExistence type="predicted"/>
<sequence length="79" mass="8951">MRWEMIMVVGCERNVPRHLSRPRIEYTHLVGQLTDGSPRTSLTFGEVLSSPSPCEGSFSWDRCGPFYSNRMLSLGRSGM</sequence>
<gene>
    <name evidence="1" type="ORF">QCA50_012536</name>
</gene>
<dbReference type="Proteomes" id="UP001385951">
    <property type="component" value="Unassembled WGS sequence"/>
</dbReference>
<reference evidence="1 2" key="1">
    <citation type="submission" date="2022-09" db="EMBL/GenBank/DDBJ databases">
        <authorList>
            <person name="Palmer J.M."/>
        </authorList>
    </citation>
    <scope>NUCLEOTIDE SEQUENCE [LARGE SCALE GENOMIC DNA]</scope>
    <source>
        <strain evidence="1 2">DSM 7382</strain>
    </source>
</reference>
<accession>A0AAW0FY26</accession>
<dbReference type="EMBL" id="JASBNA010000026">
    <property type="protein sequence ID" value="KAK7684212.1"/>
    <property type="molecule type" value="Genomic_DNA"/>
</dbReference>